<dbReference type="InterPro" id="IPR002885">
    <property type="entry name" value="PPR_rpt"/>
</dbReference>
<comment type="caution">
    <text evidence="4">The sequence shown here is derived from an EMBL/GenBank/DDBJ whole genome shotgun (WGS) entry which is preliminary data.</text>
</comment>
<dbReference type="Pfam" id="PF13041">
    <property type="entry name" value="PPR_2"/>
    <property type="match status" value="2"/>
</dbReference>
<comment type="similarity">
    <text evidence="1">Belongs to the PPR family. P subfamily.</text>
</comment>
<dbReference type="Proteomes" id="UP000325081">
    <property type="component" value="Unassembled WGS sequence"/>
</dbReference>
<dbReference type="EMBL" id="BKCP01005783">
    <property type="protein sequence ID" value="GER39927.1"/>
    <property type="molecule type" value="Genomic_DNA"/>
</dbReference>
<keyword evidence="2" id="KW-0677">Repeat</keyword>
<keyword evidence="5" id="KW-1185">Reference proteome</keyword>
<dbReference type="PANTHER" id="PTHR46128">
    <property type="entry name" value="MITOCHONDRIAL GROUP I INTRON SPLICING FACTOR CCM1"/>
    <property type="match status" value="1"/>
</dbReference>
<feature type="repeat" description="PPR" evidence="3">
    <location>
        <begin position="324"/>
        <end position="358"/>
    </location>
</feature>
<proteinExistence type="inferred from homology"/>
<dbReference type="PANTHER" id="PTHR46128:SF211">
    <property type="entry name" value="PENTACOTRIPEPTIDE-REPEAT REGION OF PRORP DOMAIN-CONTAINING PROTEIN"/>
    <property type="match status" value="1"/>
</dbReference>
<evidence type="ECO:0000256" key="2">
    <source>
        <dbReference type="ARBA" id="ARBA00022737"/>
    </source>
</evidence>
<name>A0A5A7Q649_STRAF</name>
<dbReference type="PROSITE" id="PS51375">
    <property type="entry name" value="PPR"/>
    <property type="match status" value="2"/>
</dbReference>
<dbReference type="AlphaFoldDB" id="A0A5A7Q649"/>
<dbReference type="InterPro" id="IPR050872">
    <property type="entry name" value="PPR_P_subfamily"/>
</dbReference>
<evidence type="ECO:0000313" key="4">
    <source>
        <dbReference type="EMBL" id="GER39927.1"/>
    </source>
</evidence>
<dbReference type="OrthoDB" id="907694at2759"/>
<dbReference type="Pfam" id="PF01535">
    <property type="entry name" value="PPR"/>
    <property type="match status" value="1"/>
</dbReference>
<evidence type="ECO:0000256" key="1">
    <source>
        <dbReference type="ARBA" id="ARBA00007626"/>
    </source>
</evidence>
<dbReference type="InterPro" id="IPR011990">
    <property type="entry name" value="TPR-like_helical_dom_sf"/>
</dbReference>
<reference evidence="5" key="1">
    <citation type="journal article" date="2019" name="Curr. Biol.">
        <title>Genome Sequence of Striga asiatica Provides Insight into the Evolution of Plant Parasitism.</title>
        <authorList>
            <person name="Yoshida S."/>
            <person name="Kim S."/>
            <person name="Wafula E.K."/>
            <person name="Tanskanen J."/>
            <person name="Kim Y.M."/>
            <person name="Honaas L."/>
            <person name="Yang Z."/>
            <person name="Spallek T."/>
            <person name="Conn C.E."/>
            <person name="Ichihashi Y."/>
            <person name="Cheong K."/>
            <person name="Cui S."/>
            <person name="Der J.P."/>
            <person name="Gundlach H."/>
            <person name="Jiao Y."/>
            <person name="Hori C."/>
            <person name="Ishida J.K."/>
            <person name="Kasahara H."/>
            <person name="Kiba T."/>
            <person name="Kim M.S."/>
            <person name="Koo N."/>
            <person name="Laohavisit A."/>
            <person name="Lee Y.H."/>
            <person name="Lumba S."/>
            <person name="McCourt P."/>
            <person name="Mortimer J.C."/>
            <person name="Mutuku J.M."/>
            <person name="Nomura T."/>
            <person name="Sasaki-Sekimoto Y."/>
            <person name="Seto Y."/>
            <person name="Wang Y."/>
            <person name="Wakatake T."/>
            <person name="Sakakibara H."/>
            <person name="Demura T."/>
            <person name="Yamaguchi S."/>
            <person name="Yoneyama K."/>
            <person name="Manabe R.I."/>
            <person name="Nelson D.C."/>
            <person name="Schulman A.H."/>
            <person name="Timko M.P."/>
            <person name="dePamphilis C.W."/>
            <person name="Choi D."/>
            <person name="Shirasu K."/>
        </authorList>
    </citation>
    <scope>NUCLEOTIDE SEQUENCE [LARGE SCALE GENOMIC DNA]</scope>
    <source>
        <strain evidence="5">cv. UVA1</strain>
    </source>
</reference>
<dbReference type="Gene3D" id="1.25.40.10">
    <property type="entry name" value="Tetratricopeptide repeat domain"/>
    <property type="match status" value="3"/>
</dbReference>
<dbReference type="NCBIfam" id="TIGR00756">
    <property type="entry name" value="PPR"/>
    <property type="match status" value="2"/>
</dbReference>
<accession>A0A5A7Q649</accession>
<protein>
    <submittedName>
        <fullName evidence="4">Pentatricopeptide repeat (PPR) superfamily protein</fullName>
    </submittedName>
</protein>
<evidence type="ECO:0000313" key="5">
    <source>
        <dbReference type="Proteomes" id="UP000325081"/>
    </source>
</evidence>
<feature type="repeat" description="PPR" evidence="3">
    <location>
        <begin position="289"/>
        <end position="323"/>
    </location>
</feature>
<organism evidence="4 5">
    <name type="scientific">Striga asiatica</name>
    <name type="common">Asiatic witchweed</name>
    <name type="synonym">Buchnera asiatica</name>
    <dbReference type="NCBI Taxonomy" id="4170"/>
    <lineage>
        <taxon>Eukaryota</taxon>
        <taxon>Viridiplantae</taxon>
        <taxon>Streptophyta</taxon>
        <taxon>Embryophyta</taxon>
        <taxon>Tracheophyta</taxon>
        <taxon>Spermatophyta</taxon>
        <taxon>Magnoliopsida</taxon>
        <taxon>eudicotyledons</taxon>
        <taxon>Gunneridae</taxon>
        <taxon>Pentapetalae</taxon>
        <taxon>asterids</taxon>
        <taxon>lamiids</taxon>
        <taxon>Lamiales</taxon>
        <taxon>Orobanchaceae</taxon>
        <taxon>Buchnereae</taxon>
        <taxon>Striga</taxon>
    </lineage>
</organism>
<gene>
    <name evidence="4" type="ORF">STAS_16559</name>
</gene>
<sequence>MFRTLCDAGRWRDVKTLIRKMADHNICFDGTSCSVLMAAFSQKGMVEEAEGVLEIMAQINDACLLDHMDKILPCEIEVGVIISGACFAQPLMEITVIVLIQGALKEEMLSSWIGTSSDPKEANNYLSRKSHLLNHVEIDFALCGRMPDRRWMNNSAGLAFTPHVPRVADGEDSVKLYNRSRSNTQQHFLNIFTESPYTEFNRILSDLVRVKDISVVVKLVNEMCVDGIPVDEFTMTIAINCYCLSGRVPKEDLFMVGQVGMAQELYKGILKTRICNPDDIFENSGHNPDIYTYSALINDFVQEARIDEAHEVMVQMLAKGVHPDVVTYTSILQGLSDVGRWKDVRALLASMRDRKVEESSGILRPNTILYNMMVGSLCCAHVEEASRMMKKMETDGCAPDDATYNVALQGLLLEARNWDSCPMLLLVRGEGFREKIKGEEEIWRDANTGGQFLEFDDGDDDVIGGHHGFLKEISDVDQFPFIEGFVDIVGFGD</sequence>
<evidence type="ECO:0000256" key="3">
    <source>
        <dbReference type="PROSITE-ProRule" id="PRU00708"/>
    </source>
</evidence>